<proteinExistence type="predicted"/>
<evidence type="ECO:0000313" key="1">
    <source>
        <dbReference type="EMBL" id="GAL67042.1"/>
    </source>
</evidence>
<comment type="caution">
    <text evidence="1">The sequence shown here is derived from an EMBL/GenBank/DDBJ whole genome shotgun (WGS) entry which is preliminary data.</text>
</comment>
<dbReference type="Proteomes" id="UP000029641">
    <property type="component" value="Unassembled WGS sequence"/>
</dbReference>
<protein>
    <submittedName>
        <fullName evidence="1">Uncharacterized protein</fullName>
    </submittedName>
</protein>
<reference evidence="1 2" key="1">
    <citation type="journal article" date="2014" name="Genome Announc.">
        <title>Draft Genome Sequence of Marine Flavobacterium Jejuia pallidilutea Strain 11shimoA1 and Pigmentation Mutants.</title>
        <authorList>
            <person name="Takatani N."/>
            <person name="Nakanishi M."/>
            <person name="Meirelles P."/>
            <person name="Mino S."/>
            <person name="Suda W."/>
            <person name="Oshima K."/>
            <person name="Hattori M."/>
            <person name="Ohkuma M."/>
            <person name="Hosokawa M."/>
            <person name="Miyashita K."/>
            <person name="Thompson F.L."/>
            <person name="Niwa A."/>
            <person name="Sawabe T."/>
            <person name="Sawabe T."/>
        </authorList>
    </citation>
    <scope>NUCLEOTIDE SEQUENCE [LARGE SCALE GENOMIC DNA]</scope>
    <source>
        <strain evidence="1 2">JCM 19301</strain>
    </source>
</reference>
<gene>
    <name evidence="1" type="ORF">JCM19301_2207</name>
</gene>
<dbReference type="EMBL" id="BBNR01000007">
    <property type="protein sequence ID" value="GAL67042.1"/>
    <property type="molecule type" value="Genomic_DNA"/>
</dbReference>
<accession>A0A090WHS9</accession>
<dbReference type="AlphaFoldDB" id="A0A090WHS9"/>
<dbReference type="RefSeq" id="WP_042243403.1">
    <property type="nucleotide sequence ID" value="NZ_BBNR01000007.1"/>
</dbReference>
<name>A0A090WHS9_9FLAO</name>
<evidence type="ECO:0000313" key="2">
    <source>
        <dbReference type="Proteomes" id="UP000029641"/>
    </source>
</evidence>
<organism evidence="1 2">
    <name type="scientific">Jejuia pallidilutea</name>
    <dbReference type="NCBI Taxonomy" id="504487"/>
    <lineage>
        <taxon>Bacteria</taxon>
        <taxon>Pseudomonadati</taxon>
        <taxon>Bacteroidota</taxon>
        <taxon>Flavobacteriia</taxon>
        <taxon>Flavobacteriales</taxon>
        <taxon>Flavobacteriaceae</taxon>
        <taxon>Jejuia</taxon>
    </lineage>
</organism>
<sequence>MQLIEDKYKFKCIKVKNEADISIYKQNLSKIKNANIFYSHEYISSLAQKNFIYFILLREDTLIAFMPIYLKK</sequence>